<organism evidence="1">
    <name type="scientific">Streptomyces blastmyceticus</name>
    <dbReference type="NCBI Taxonomy" id="68180"/>
    <lineage>
        <taxon>Bacteria</taxon>
        <taxon>Bacillati</taxon>
        <taxon>Actinomycetota</taxon>
        <taxon>Actinomycetes</taxon>
        <taxon>Kitasatosporales</taxon>
        <taxon>Streptomycetaceae</taxon>
        <taxon>Streptomyces</taxon>
    </lineage>
</organism>
<dbReference type="RefSeq" id="WP_344118139.1">
    <property type="nucleotide sequence ID" value="NZ_BAAABW010000015.1"/>
</dbReference>
<evidence type="ECO:0000313" key="3">
    <source>
        <dbReference type="Proteomes" id="UP001500063"/>
    </source>
</evidence>
<dbReference type="EMBL" id="BAAABW010000015">
    <property type="protein sequence ID" value="GAA0349685.1"/>
    <property type="molecule type" value="Genomic_DNA"/>
</dbReference>
<dbReference type="InterPro" id="IPR002060">
    <property type="entry name" value="Squ/phyt_synthse"/>
</dbReference>
<sequence length="311" mass="33800">MHTWATVLDAADVHDERLRADFTHRRGTVARYRPHAYLAVRLLLPARLVAPVIALTAFMHHTDTLLDTGPVAGRDEAWKRWEEDVRSALAAGHSHHPVLRPVLHTMTAHPALHGHIEDFLAAAPADLHYTGFATEADYQEYVDSYSLPAFMLIAGLLAPDGADTAAYRAACRLYIDGSQRLDFVNDLAEDLRDGRLTIPQQTLRQHGVTRVGLEAGQGTPGTRAMLDEQLTRARRSLAESRSLASLAVADARPLVRAMTALESLTADAARASGCGVLHRSARPSLPGALGVLAREYGGALRLRAASGRRRG</sequence>
<dbReference type="SUPFAM" id="SSF48576">
    <property type="entry name" value="Terpenoid synthases"/>
    <property type="match status" value="1"/>
</dbReference>
<dbReference type="AlphaFoldDB" id="A0A077K9K2"/>
<dbReference type="Pfam" id="PF00494">
    <property type="entry name" value="SQS_PSY"/>
    <property type="match status" value="1"/>
</dbReference>
<proteinExistence type="predicted"/>
<name>A0A077K9K2_9ACTN</name>
<accession>A0A077K9K2</accession>
<reference evidence="2" key="3">
    <citation type="submission" date="2023-12" db="EMBL/GenBank/DDBJ databases">
        <authorList>
            <person name="Sun Q."/>
            <person name="Inoue M."/>
        </authorList>
    </citation>
    <scope>NUCLEOTIDE SEQUENCE</scope>
    <source>
        <strain evidence="2">JCM 4565</strain>
    </source>
</reference>
<evidence type="ECO:0000313" key="1">
    <source>
        <dbReference type="EMBL" id="BAP27984.1"/>
    </source>
</evidence>
<evidence type="ECO:0000313" key="2">
    <source>
        <dbReference type="EMBL" id="GAA0349685.1"/>
    </source>
</evidence>
<reference evidence="1" key="1">
    <citation type="journal article" date="2014" name="J. Am. Chem. Soc.">
        <title>A methyltransferase initiates terpene cyclization in teleocidin B biosynthesis.</title>
        <authorList>
            <person name="Awakawa T."/>
            <person name="Zhang L."/>
            <person name="Wakimoto T."/>
            <person name="Hoshino S."/>
            <person name="Mori T."/>
            <person name="Ito T."/>
            <person name="Ishikawa J."/>
            <person name="Tanner M.E."/>
            <person name="Abe I."/>
        </authorList>
    </citation>
    <scope>NUCLEOTIDE SEQUENCE</scope>
    <source>
        <strain evidence="1">NBRC 12747</strain>
    </source>
</reference>
<dbReference type="Gene3D" id="1.10.600.10">
    <property type="entry name" value="Farnesyl Diphosphate Synthase"/>
    <property type="match status" value="1"/>
</dbReference>
<protein>
    <submittedName>
        <fullName evidence="1">Phytoene synthase</fullName>
    </submittedName>
</protein>
<dbReference type="InterPro" id="IPR008949">
    <property type="entry name" value="Isoprenoid_synthase_dom_sf"/>
</dbReference>
<gene>
    <name evidence="2" type="ORF">GCM10010319_28160</name>
</gene>
<dbReference type="EMBL" id="AB937727">
    <property type="protein sequence ID" value="BAP27984.1"/>
    <property type="molecule type" value="Genomic_DNA"/>
</dbReference>
<reference evidence="2 3" key="2">
    <citation type="journal article" date="2019" name="Int. J. Syst. Evol. Microbiol.">
        <title>The Global Catalogue of Microorganisms (GCM) 10K type strain sequencing project: providing services to taxonomists for standard genome sequencing and annotation.</title>
        <authorList>
            <consortium name="The Broad Institute Genomics Platform"/>
            <consortium name="The Broad Institute Genome Sequencing Center for Infectious Disease"/>
            <person name="Wu L."/>
            <person name="Ma J."/>
        </authorList>
    </citation>
    <scope>NUCLEOTIDE SEQUENCE [LARGE SCALE GENOMIC DNA]</scope>
    <source>
        <strain evidence="2 3">JCM 4565</strain>
    </source>
</reference>
<keyword evidence="3" id="KW-1185">Reference proteome</keyword>
<dbReference type="PANTHER" id="PTHR31480">
    <property type="entry name" value="BIFUNCTIONAL LYCOPENE CYCLASE/PHYTOENE SYNTHASE"/>
    <property type="match status" value="1"/>
</dbReference>
<dbReference type="GO" id="GO:0016765">
    <property type="term" value="F:transferase activity, transferring alkyl or aryl (other than methyl) groups"/>
    <property type="evidence" value="ECO:0007669"/>
    <property type="project" value="UniProtKB-ARBA"/>
</dbReference>
<dbReference type="Proteomes" id="UP001500063">
    <property type="component" value="Unassembled WGS sequence"/>
</dbReference>